<evidence type="ECO:0000313" key="1">
    <source>
        <dbReference type="EMBL" id="EDU59470.1"/>
    </source>
</evidence>
<dbReference type="AlphaFoldDB" id="A0AA86YJL3"/>
<evidence type="ECO:0000313" key="2">
    <source>
        <dbReference type="Proteomes" id="UP000004506"/>
    </source>
</evidence>
<dbReference type="Pfam" id="PF00577">
    <property type="entry name" value="Usher"/>
    <property type="match status" value="1"/>
</dbReference>
<dbReference type="Proteomes" id="UP000004506">
    <property type="component" value="Unassembled WGS sequence"/>
</dbReference>
<comment type="caution">
    <text evidence="1">The sequence shown here is derived from an EMBL/GenBank/DDBJ whole genome shotgun (WGS) entry which is preliminary data.</text>
</comment>
<dbReference type="GO" id="GO:0009279">
    <property type="term" value="C:cell outer membrane"/>
    <property type="evidence" value="ECO:0007669"/>
    <property type="project" value="TreeGrafter"/>
</dbReference>
<accession>A0AA86YJL3</accession>
<dbReference type="GO" id="GO:0009297">
    <property type="term" value="P:pilus assembly"/>
    <property type="evidence" value="ECO:0007669"/>
    <property type="project" value="InterPro"/>
</dbReference>
<reference evidence="2" key="1">
    <citation type="submission" date="2008-04" db="EMBL/GenBank/DDBJ databases">
        <title>Draft genome sequence of Providencia stuartii (ATCC 25827).</title>
        <authorList>
            <person name="Sudarsanam P."/>
            <person name="Ley R."/>
            <person name="Guruge J."/>
            <person name="Turnbaugh P.J."/>
            <person name="Mahowald M."/>
            <person name="Liep D."/>
            <person name="Gordon J."/>
        </authorList>
    </citation>
    <scope>NUCLEOTIDE SEQUENCE [LARGE SCALE GENOMIC DNA]</scope>
    <source>
        <strain evidence="2">ATCC 25827</strain>
    </source>
</reference>
<dbReference type="EMBL" id="ABJD02000101">
    <property type="protein sequence ID" value="EDU59470.1"/>
    <property type="molecule type" value="Genomic_DNA"/>
</dbReference>
<reference evidence="2" key="2">
    <citation type="submission" date="2008-04" db="EMBL/GenBank/DDBJ databases">
        <title>Draft genome sequence of Providencia stuartii(ATCC 25827).</title>
        <authorList>
            <person name="Sudarsanam P."/>
            <person name="Ley R."/>
            <person name="Guruge J."/>
            <person name="Turnbaugh P.J."/>
            <person name="Mahowald M."/>
            <person name="Liep D."/>
            <person name="Gordon J."/>
        </authorList>
    </citation>
    <scope>NUCLEOTIDE SEQUENCE [LARGE SCALE GENOMIC DNA]</scope>
    <source>
        <strain evidence="2">ATCC 25827</strain>
    </source>
</reference>
<reference evidence="1 2" key="3">
    <citation type="submission" date="2008-05" db="EMBL/GenBank/DDBJ databases">
        <authorList>
            <person name="Fulton L."/>
            <person name="Clifton S."/>
            <person name="Fulton B."/>
            <person name="Xu J."/>
            <person name="Minx P."/>
            <person name="Pepin K.H."/>
            <person name="Johnson M."/>
            <person name="Thiruvilangam P."/>
            <person name="Bhonagiri V."/>
            <person name="Nash W.E."/>
            <person name="Mardis E.R."/>
            <person name="Wilson R.K."/>
        </authorList>
    </citation>
    <scope>NUCLEOTIDE SEQUENCE [LARGE SCALE GENOMIC DNA]</scope>
    <source>
        <strain evidence="1 2">ATCC 25827</strain>
    </source>
</reference>
<dbReference type="PANTHER" id="PTHR30451:SF21">
    <property type="entry name" value="FIMBRIAL USHER DOMAIN-CONTAINING PROTEIN YDET-RELATED"/>
    <property type="match status" value="1"/>
</dbReference>
<gene>
    <name evidence="1" type="ORF">PROSTU_02659</name>
</gene>
<dbReference type="GO" id="GO:0015473">
    <property type="term" value="F:fimbrial usher porin activity"/>
    <property type="evidence" value="ECO:0007669"/>
    <property type="project" value="InterPro"/>
</dbReference>
<dbReference type="Gene3D" id="2.60.40.3110">
    <property type="match status" value="1"/>
</dbReference>
<name>A0AA86YJL3_PROST</name>
<protein>
    <submittedName>
        <fullName evidence="1">Fimbrial usher protein</fullName>
    </submittedName>
</protein>
<sequence>MAPGAFYINDIQQAGLSGDYDVTITEADGSERQFVVPYSSLPVMLRPGGWKYELASGRYDGNLTTDSRRSDFVLGTAVYGLHNNVTLYGGTLLAKDYQSLSLGSGFSLGNFGALSTDVTHSSAKFSGAAQQGSDRQTGQSYRIRYSKSLMSTGTSVDLTALRYSTEHFYSFSEFNSQGYREAGGVYSGTNSAEIVTKYNQQHYIRWMMNSGDNLIALESLSMKSELEGEDLVDAMARALKGFHSESMDPAKQFVLAWGNMVGIPLNIIMENKPLDAKTAAEIVTSGIPTSETKLVQYLIAKIYISYMKNGIRTIKIQESLDLERIKRLAYDPHKKRIAN</sequence>
<dbReference type="PANTHER" id="PTHR30451">
    <property type="entry name" value="OUTER MEMBRANE USHER PROTEIN"/>
    <property type="match status" value="1"/>
</dbReference>
<proteinExistence type="predicted"/>
<organism evidence="1 2">
    <name type="scientific">Providencia stuartii ATCC 25827</name>
    <dbReference type="NCBI Taxonomy" id="471874"/>
    <lineage>
        <taxon>Bacteria</taxon>
        <taxon>Pseudomonadati</taxon>
        <taxon>Pseudomonadota</taxon>
        <taxon>Gammaproteobacteria</taxon>
        <taxon>Enterobacterales</taxon>
        <taxon>Morganellaceae</taxon>
        <taxon>Providencia</taxon>
    </lineage>
</organism>
<dbReference type="InterPro" id="IPR000015">
    <property type="entry name" value="Fimb_usher"/>
</dbReference>